<dbReference type="GO" id="GO:0007091">
    <property type="term" value="P:metaphase/anaphase transition of mitotic cell cycle"/>
    <property type="evidence" value="ECO:0007669"/>
    <property type="project" value="TreeGrafter"/>
</dbReference>
<dbReference type="InterPro" id="IPR024990">
    <property type="entry name" value="Apc1"/>
</dbReference>
<dbReference type="GO" id="GO:0051301">
    <property type="term" value="P:cell division"/>
    <property type="evidence" value="ECO:0007669"/>
    <property type="project" value="UniProtKB-KW"/>
</dbReference>
<keyword evidence="4" id="KW-0498">Mitosis</keyword>
<comment type="similarity">
    <text evidence="1">Belongs to the APC1 family.</text>
</comment>
<proteinExistence type="inferred from homology"/>
<feature type="domain" description="Anaphase-promoting complex subunit 1 C-terminal" evidence="7">
    <location>
        <begin position="1900"/>
        <end position="2055"/>
    </location>
</feature>
<evidence type="ECO:0000259" key="7">
    <source>
        <dbReference type="Pfam" id="PF18122"/>
    </source>
</evidence>
<dbReference type="GO" id="GO:0031145">
    <property type="term" value="P:anaphase-promoting complex-dependent catabolic process"/>
    <property type="evidence" value="ECO:0007669"/>
    <property type="project" value="TreeGrafter"/>
</dbReference>
<dbReference type="InterPro" id="IPR046794">
    <property type="entry name" value="Apc1_MidN"/>
</dbReference>
<evidence type="ECO:0000256" key="1">
    <source>
        <dbReference type="ARBA" id="ARBA00010547"/>
    </source>
</evidence>
<dbReference type="InParanoid" id="A0A1S4N2M7"/>
<dbReference type="GO" id="GO:0070979">
    <property type="term" value="P:protein K11-linked ubiquitination"/>
    <property type="evidence" value="ECO:0007669"/>
    <property type="project" value="TreeGrafter"/>
</dbReference>
<dbReference type="GO" id="GO:0005680">
    <property type="term" value="C:anaphase-promoting complex"/>
    <property type="evidence" value="ECO:0007669"/>
    <property type="project" value="InterPro"/>
</dbReference>
<dbReference type="GO" id="GO:0060090">
    <property type="term" value="F:molecular adaptor activity"/>
    <property type="evidence" value="ECO:0007669"/>
    <property type="project" value="TreeGrafter"/>
</dbReference>
<protein>
    <submittedName>
        <fullName evidence="10">Uncharacterized protein</fullName>
    </submittedName>
</protein>
<dbReference type="Pfam" id="PF12859">
    <property type="entry name" value="ANAPC1"/>
    <property type="match status" value="1"/>
</dbReference>
<dbReference type="Proteomes" id="UP000009046">
    <property type="component" value="Unassembled WGS sequence"/>
</dbReference>
<dbReference type="Pfam" id="PF21282">
    <property type="entry name" value="APC1_3rd"/>
    <property type="match status" value="1"/>
</dbReference>
<keyword evidence="2" id="KW-0132">Cell division</keyword>
<evidence type="ECO:0000259" key="8">
    <source>
        <dbReference type="Pfam" id="PF20518"/>
    </source>
</evidence>
<accession>A0A1S4N2M7</accession>
<dbReference type="PANTHER" id="PTHR12827:SF3">
    <property type="entry name" value="ANAPHASE-PROMOTING COMPLEX SUBUNIT 1"/>
    <property type="match status" value="1"/>
</dbReference>
<evidence type="ECO:0000313" key="10">
    <source>
        <dbReference type="EnsemblMetazoa" id="PHUM603310-PA"/>
    </source>
</evidence>
<organism evidence="10 11">
    <name type="scientific">Pediculus humanus subsp. corporis</name>
    <name type="common">Body louse</name>
    <dbReference type="NCBI Taxonomy" id="121224"/>
    <lineage>
        <taxon>Eukaryota</taxon>
        <taxon>Metazoa</taxon>
        <taxon>Ecdysozoa</taxon>
        <taxon>Arthropoda</taxon>
        <taxon>Hexapoda</taxon>
        <taxon>Insecta</taxon>
        <taxon>Pterygota</taxon>
        <taxon>Neoptera</taxon>
        <taxon>Paraneoptera</taxon>
        <taxon>Psocodea</taxon>
        <taxon>Troctomorpha</taxon>
        <taxon>Phthiraptera</taxon>
        <taxon>Anoplura</taxon>
        <taxon>Pediculidae</taxon>
        <taxon>Pediculus</taxon>
    </lineage>
</organism>
<dbReference type="InterPro" id="IPR011989">
    <property type="entry name" value="ARM-like"/>
</dbReference>
<evidence type="ECO:0000256" key="4">
    <source>
        <dbReference type="ARBA" id="ARBA00022776"/>
    </source>
</evidence>
<evidence type="ECO:0000259" key="9">
    <source>
        <dbReference type="Pfam" id="PF21282"/>
    </source>
</evidence>
<evidence type="ECO:0000313" key="11">
    <source>
        <dbReference type="Proteomes" id="UP000009046"/>
    </source>
</evidence>
<evidence type="ECO:0000259" key="6">
    <source>
        <dbReference type="Pfam" id="PF12859"/>
    </source>
</evidence>
<dbReference type="EnsemblMetazoa" id="PHUM603310-RA">
    <property type="protein sequence ID" value="PHUM603310-PA"/>
    <property type="gene ID" value="PHUM603310"/>
</dbReference>
<keyword evidence="3" id="KW-0677">Repeat</keyword>
<sequence length="2097" mass="235905">MIAASEPQEFIPFGRQQILEHPGAIQIGIQQHQYQSENALSNRLSQVSISETSKKSESWLLREATNETTECEEELFYSGKTVVWSIGPALTENRTNRILKCCYTSETLVKQALWCNFHLSKPDIITSSIKGSENPKQIDINLKNNCNEDLKNCICVMDADSIKFYTKSGKEYLTALQFKVLKIWKIKFGLLFEREVERKDSGEEIVDAIDLGTELPTHSPQSYMSFKNNSFGVRKSSMEPSMYFKQKNLMDFNDCTTFGSTQYLNLPPPTNPEDNSSPFNSSSFIGTFALEQNSNNLPTIFSLSHPLDEICPVVVKEDSLSYVSNPEIVIIFTSESPSLCMVYNKKTKLHTVYLVRKAQPQESEICLQRESVLSRTSRTHQSFNATGKPGFPNSASLSHNMFPNVVNSPFTPFERARHSSPISSKNVLSPAFTHNFYTPSPKRNDSSINSPFSETPSRIESRMMTEDIEYAEPKPLYPQVCLQHLWTENSGNAGKIQYSRTRSFLTKDLCGQSFLCYLIKAKNLLHFSVVFSEKTFISAKDGCELKVINVVVDDSLNMIAIIGLDGGVELYSGTVHVAKILISGVPSCVATSSYLSDSNAGPTFFKNTSLNAFPKRSSLLPQSIHNQSHSSPVFNDSLSQLSPVTTLDSSCYDKITPNLSVKSSSIICSPHEGTLIALRDSVASRISLEFSTGIIFRLELPNFGNSPMIKSCLNALRQVLPNDVFIKLSVKWYCTRNVPGCQNVDMEEEWSMFSDVLFDLMGYDVEFLKGTKSDVEKSPVVRAKKLKKCEKSGDEDWNYLIESKHHELCYDQTLSMLRMGQSNAETEMQTDMENSCSITETPSISNRSNNNNNPDGRCDFFDASRTPIEKTRQYGCGKKLKSSFVSSPVQSVETSQCEDSIYVNKKSPLYSFSYFVLFSLHLLYEDMKLNHLKKRFLADLVKILHHVASDLKLSEYVHHYWMDFPNKCSFSQSNLMGKPLFEIANYPPSFAKTPPNIYLHLYNMLQKKKVDPFPYIFKINNRTRDLIQIIGLLSYGYENPGISMDSLINFINFGKSEKPLDKGKSPRSRSHRPIPHRVMQLMDFFFAGITQDSMQSLPPGVSLILFEALYSCRDNPGFGWSKEAYKLAMRHDLASFCRQNCKEEVGPTNELIMPSSSSNSKSNSTIRVSMDLEEDGMEDLSNMDVLKLRFSTDQRVLEARRMLQSAQPVKISIQQRPDVNDHEFMQEQEKHLYAICLRTMALPVGRGMMTVRSSTPVITEKLPIPPLCLTGRVPPTGKVVDMSHIEVSSNMNVWPLFHNGVAAGLKISPNASDIDSQWIIYNKPKTNNEELIEHAGFLMALGFNGHLSNLQDTSIFHYLIKFHEMTSVGLLLGIAASKRGTMDPYMVRIVSLHIEAMLPPTGIEIDVDVVVEPAALVSLGFLYQGTAHRHIAQVLLQEIGEPPGPEMANSVDRESYSLAAGLALGLVVFGRGAKLSGLGDMAIADTLHHYMVGGPKRPYLGSQREKYKTPSFLIWEGDLVNTHVTGPGAVLALGMLYFNTGNKAVAEWLKAPETQHLLEAVLPDALLLRTLAKGLIMWNEIEPTENWVMSHVPEFIRPYVLVKPEPNSDKCIDYETMDQAYCNIVAGACMAIGLRFAGSAYDEAFEVLLSYAKMFTSLLGKNIGELCGRSTIETCLNVITLSLAMVMAGTGDIEVLRLCRYLRSRVGPTNTVVTYGSHLATHMAIGLLFLGGGAYTLSTSPDAIAALLCAFYPKWPIHSNDNRYHLQAFRHLYVLAIESRLLLPRDIDTRTLCYAHITCVFLDVPFYKGNVIKLRAPCLLPELSTLKEVRIDDGRYWSIVFNRDKNWDDFINILSECSFVDVKQKAGCLSYLEDPQGFRSLLAQTLTSDDVIPWTIRVETIFGFSSDPILVNFTQYFLEGRENENNKENVESKMIVWLTYIAYYCLTKDKLSLLPIWVSLLKAGQNIFTNASSLDVWQLKLMWTQALRHSGSNSSSSLIPPDIVLPAKQFCQKLFESWESEIFDLLKDYLKDSDLDPKSKNQDKLTAYLTFHDIPRLKDLNKCLNEEGTEKIIMELVNRNLPPSAIMKLSRILGNFH</sequence>
<dbReference type="EMBL" id="AAZO01007370">
    <property type="status" value="NOT_ANNOTATED_CDS"/>
    <property type="molecule type" value="Genomic_DNA"/>
</dbReference>
<feature type="domain" description="Anaphase-promoting complex subunit 1 N-terminal" evidence="6">
    <location>
        <begin position="63"/>
        <end position="384"/>
    </location>
</feature>
<dbReference type="InterPro" id="IPR041221">
    <property type="entry name" value="APC1_C"/>
</dbReference>
<dbReference type="FunCoup" id="A0A1S4N2M7">
    <property type="interactions" value="1566"/>
</dbReference>
<evidence type="ECO:0000256" key="5">
    <source>
        <dbReference type="ARBA" id="ARBA00023306"/>
    </source>
</evidence>
<evidence type="ECO:0000256" key="2">
    <source>
        <dbReference type="ARBA" id="ARBA00022618"/>
    </source>
</evidence>
<evidence type="ECO:0000256" key="3">
    <source>
        <dbReference type="ARBA" id="ARBA00022737"/>
    </source>
</evidence>
<dbReference type="VEuPathDB" id="VectorBase:PHUM603310"/>
<dbReference type="Pfam" id="PF18122">
    <property type="entry name" value="APC1_C"/>
    <property type="match status" value="1"/>
</dbReference>
<dbReference type="Pfam" id="PF20518">
    <property type="entry name" value="Apc1_MidN"/>
    <property type="match status" value="1"/>
</dbReference>
<dbReference type="InterPro" id="IPR049255">
    <property type="entry name" value="Apc1_N"/>
</dbReference>
<keyword evidence="11" id="KW-1185">Reference proteome</keyword>
<dbReference type="InterPro" id="IPR048971">
    <property type="entry name" value="Apc1_3rd"/>
</dbReference>
<name>A0A1S4N2M7_PEDHC</name>
<reference evidence="10" key="1">
    <citation type="submission" date="2020-05" db="UniProtKB">
        <authorList>
            <consortium name="EnsemblMetazoa"/>
        </authorList>
    </citation>
    <scope>IDENTIFICATION</scope>
    <source>
        <strain evidence="10">USDA</strain>
    </source>
</reference>
<dbReference type="Gene3D" id="1.25.10.10">
    <property type="entry name" value="Leucine-rich Repeat Variant"/>
    <property type="match status" value="2"/>
</dbReference>
<keyword evidence="5" id="KW-0131">Cell cycle</keyword>
<dbReference type="PANTHER" id="PTHR12827">
    <property type="entry name" value="MEIOTIC CHECKPOINT REGULATOR TSG24 FAMILY MEMBER"/>
    <property type="match status" value="1"/>
</dbReference>
<feature type="domain" description="Anaphase-promoting complex subunit 1 middle" evidence="8">
    <location>
        <begin position="901"/>
        <end position="1134"/>
    </location>
</feature>
<feature type="domain" description="Anaphase-promoting complex subunit 1 beta-sandwich" evidence="9">
    <location>
        <begin position="1780"/>
        <end position="1864"/>
    </location>
</feature>